<evidence type="ECO:0000313" key="3">
    <source>
        <dbReference type="Proteomes" id="UP000663859"/>
    </source>
</evidence>
<feature type="compositionally biased region" description="Basic and acidic residues" evidence="1">
    <location>
        <begin position="119"/>
        <end position="130"/>
    </location>
</feature>
<proteinExistence type="predicted"/>
<accession>A0A8J2BM42</accession>
<evidence type="ECO:0000256" key="1">
    <source>
        <dbReference type="SAM" id="MobiDB-lite"/>
    </source>
</evidence>
<organism evidence="2 3">
    <name type="scientific">Candidatus Methylacidithermus pantelleriae</name>
    <dbReference type="NCBI Taxonomy" id="2744239"/>
    <lineage>
        <taxon>Bacteria</taxon>
        <taxon>Pseudomonadati</taxon>
        <taxon>Verrucomicrobiota</taxon>
        <taxon>Methylacidiphilae</taxon>
        <taxon>Methylacidiphilales</taxon>
        <taxon>Methylacidiphilaceae</taxon>
        <taxon>Candidatus Methylacidithermus</taxon>
    </lineage>
</organism>
<dbReference type="Proteomes" id="UP000663859">
    <property type="component" value="Unassembled WGS sequence"/>
</dbReference>
<name>A0A8J2BM42_9BACT</name>
<feature type="region of interest" description="Disordered" evidence="1">
    <location>
        <begin position="96"/>
        <end position="130"/>
    </location>
</feature>
<protein>
    <submittedName>
        <fullName evidence="2">Uncharacterized protein</fullName>
    </submittedName>
</protein>
<keyword evidence="3" id="KW-1185">Reference proteome</keyword>
<dbReference type="EMBL" id="CAJNOB010000001">
    <property type="protein sequence ID" value="CAF0689190.1"/>
    <property type="molecule type" value="Genomic_DNA"/>
</dbReference>
<dbReference type="AlphaFoldDB" id="A0A8J2BM42"/>
<sequence>MKIPSSEKIALGEGKMPVGKPKTLARAGLLGSLFGPAGSREFLGRRSLLTGRCPKSFTLASRDSLPNLEMETRLFGFSCAVSLVVERSLHTREVIGSSPIPRRPCPNPGCEQFSQPDRAGIEKRTTATYA</sequence>
<comment type="caution">
    <text evidence="2">The sequence shown here is derived from an EMBL/GenBank/DDBJ whole genome shotgun (WGS) entry which is preliminary data.</text>
</comment>
<reference evidence="2" key="1">
    <citation type="submission" date="2021-02" db="EMBL/GenBank/DDBJ databases">
        <authorList>
            <person name="Cremers G."/>
            <person name="Picone N."/>
        </authorList>
    </citation>
    <scope>NUCLEOTIDE SEQUENCE</scope>
    <source>
        <strain evidence="2">PQ17</strain>
    </source>
</reference>
<evidence type="ECO:0000313" key="2">
    <source>
        <dbReference type="EMBL" id="CAF0689190.1"/>
    </source>
</evidence>
<gene>
    <name evidence="2" type="ORF">MPNT_10140</name>
</gene>